<evidence type="ECO:0000256" key="2">
    <source>
        <dbReference type="ARBA" id="ARBA00022528"/>
    </source>
</evidence>
<evidence type="ECO:0000256" key="7">
    <source>
        <dbReference type="ARBA" id="ARBA00025556"/>
    </source>
</evidence>
<feature type="region of interest" description="Disordered" evidence="11">
    <location>
        <begin position="483"/>
        <end position="506"/>
    </location>
</feature>
<dbReference type="InterPro" id="IPR003959">
    <property type="entry name" value="ATPase_AAA_core"/>
</dbReference>
<evidence type="ECO:0000313" key="15">
    <source>
        <dbReference type="Proteomes" id="UP001374535"/>
    </source>
</evidence>
<dbReference type="GO" id="GO:0016887">
    <property type="term" value="F:ATP hydrolysis activity"/>
    <property type="evidence" value="ECO:0007669"/>
    <property type="project" value="UniProtKB-UniRule"/>
</dbReference>
<feature type="domain" description="ATPase AAA-type core" evidence="12">
    <location>
        <begin position="219"/>
        <end position="338"/>
    </location>
</feature>
<evidence type="ECO:0000256" key="8">
    <source>
        <dbReference type="ARBA" id="ARBA00025781"/>
    </source>
</evidence>
<gene>
    <name evidence="14" type="ORF">V8G54_036760</name>
</gene>
<name>A0AAQ3MHC6_VIGMU</name>
<dbReference type="InterPro" id="IPR048571">
    <property type="entry name" value="RuBisCO_activase_AAA_helical"/>
</dbReference>
<evidence type="ECO:0000259" key="12">
    <source>
        <dbReference type="Pfam" id="PF00004"/>
    </source>
</evidence>
<comment type="subcellular location">
    <subcellularLocation>
        <location evidence="1 10">Plastid</location>
        <location evidence="1 10">Chloroplast stroma</location>
    </subcellularLocation>
</comment>
<evidence type="ECO:0000256" key="10">
    <source>
        <dbReference type="RuleBase" id="RU369045"/>
    </source>
</evidence>
<dbReference type="PANTHER" id="PTHR32429">
    <property type="match status" value="1"/>
</dbReference>
<evidence type="ECO:0000256" key="6">
    <source>
        <dbReference type="ARBA" id="ARBA00022946"/>
    </source>
</evidence>
<protein>
    <recommendedName>
        <fullName evidence="9 10">Ribulose bisphosphate carboxylase/oxygenase activase, chloroplastic</fullName>
        <shortName evidence="10">RA</shortName>
        <shortName evidence="10">RuBisCO activase</shortName>
    </recommendedName>
</protein>
<dbReference type="PANTHER" id="PTHR32429:SF35">
    <property type="entry name" value="RIBULOSE BISPHOSPHATE CARBOXYLASE_OXYGENASE ACTIVASE, CHLOROPLASTIC"/>
    <property type="match status" value="1"/>
</dbReference>
<dbReference type="InterPro" id="IPR027417">
    <property type="entry name" value="P-loop_NTPase"/>
</dbReference>
<dbReference type="GO" id="GO:0009579">
    <property type="term" value="C:thylakoid"/>
    <property type="evidence" value="ECO:0007669"/>
    <property type="project" value="TreeGrafter"/>
</dbReference>
<reference evidence="14 15" key="1">
    <citation type="journal article" date="2023" name="Life. Sci Alliance">
        <title>Evolutionary insights into 3D genome organization and epigenetic landscape of Vigna mungo.</title>
        <authorList>
            <person name="Junaid A."/>
            <person name="Singh B."/>
            <person name="Bhatia S."/>
        </authorList>
    </citation>
    <scope>NUCLEOTIDE SEQUENCE [LARGE SCALE GENOMIC DNA]</scope>
    <source>
        <strain evidence="14">Urdbean</strain>
    </source>
</reference>
<evidence type="ECO:0000256" key="3">
    <source>
        <dbReference type="ARBA" id="ARBA00022640"/>
    </source>
</evidence>
<evidence type="ECO:0000256" key="4">
    <source>
        <dbReference type="ARBA" id="ARBA00022741"/>
    </source>
</evidence>
<dbReference type="GO" id="GO:0046863">
    <property type="term" value="F:ribulose-1,5-bisphosphate carboxylase/oxygenase activator activity"/>
    <property type="evidence" value="ECO:0007669"/>
    <property type="project" value="UniProtKB-UniRule"/>
</dbReference>
<dbReference type="GO" id="GO:0009570">
    <property type="term" value="C:chloroplast stroma"/>
    <property type="evidence" value="ECO:0007669"/>
    <property type="project" value="UniProtKB-SubCell"/>
</dbReference>
<dbReference type="FunFam" id="3.40.50.300:FF:000258">
    <property type="entry name" value="Ribulose bisphosphate carboxylase/oxygenase activase, chloroplastic"/>
    <property type="match status" value="1"/>
</dbReference>
<evidence type="ECO:0000256" key="9">
    <source>
        <dbReference type="ARBA" id="ARBA00070368"/>
    </source>
</evidence>
<organism evidence="14 15">
    <name type="scientific">Vigna mungo</name>
    <name type="common">Black gram</name>
    <name type="synonym">Phaseolus mungo</name>
    <dbReference type="NCBI Taxonomy" id="3915"/>
    <lineage>
        <taxon>Eukaryota</taxon>
        <taxon>Viridiplantae</taxon>
        <taxon>Streptophyta</taxon>
        <taxon>Embryophyta</taxon>
        <taxon>Tracheophyta</taxon>
        <taxon>Spermatophyta</taxon>
        <taxon>Magnoliopsida</taxon>
        <taxon>eudicotyledons</taxon>
        <taxon>Gunneridae</taxon>
        <taxon>Pentapetalae</taxon>
        <taxon>rosids</taxon>
        <taxon>fabids</taxon>
        <taxon>Fabales</taxon>
        <taxon>Fabaceae</taxon>
        <taxon>Papilionoideae</taxon>
        <taxon>50 kb inversion clade</taxon>
        <taxon>NPAAA clade</taxon>
        <taxon>indigoferoid/millettioid clade</taxon>
        <taxon>Phaseoleae</taxon>
        <taxon>Vigna</taxon>
    </lineage>
</organism>
<dbReference type="EMBL" id="CP144690">
    <property type="protein sequence ID" value="WVY91246.1"/>
    <property type="molecule type" value="Genomic_DNA"/>
</dbReference>
<dbReference type="Gene3D" id="1.10.8.1070">
    <property type="match status" value="1"/>
</dbReference>
<accession>A0AAQ3MHC6</accession>
<sequence length="506" mass="55468">FLQASKALHCICFLCHSEHNTVMAASVSTVGAVNGAPLSLNSSGAGASVPSSAFLGSSLKKITVSRVPNTKISSGSFKIVAAKEIDENQQTKKDRWRGLAYDISDDQQDITRGKGMVDSLFQAPMNDGTHYAVMSSYEYLSTGLKQYNLDNTMGGMYIAPAFMDKLVVHITKNFMTLPNIKACKFHTFLSFLVSGEAKVKENPSNVSLCLPRWESSDPIMMSAGELESGNAGEPAKLIRQRYREAADIIKKGKMCVLFINDLDAGAGRLGGTTQYTVNNQMVNATLMNIADNPTNVQLPGMYNKEENPRVPIVVTGNDFSTLYAPLIRDGRMEKFYWAPTRDDRVGVCKGIFRTDNVPEDDIVKLVDTFPGQSIDFFGALRARVYDDEVRKWISGVGVDAIGKKLVNSKEAPPTFEQPTMSLNKLLEYGNMLVQEQENVKRVQLADKYLNEAALGDANEDSIKRGTFYGKAAQQINVPVPEGCTDPNAENFDPTARSDDGTCSYTV</sequence>
<keyword evidence="15" id="KW-1185">Reference proteome</keyword>
<dbReference type="SUPFAM" id="SSF52540">
    <property type="entry name" value="P-loop containing nucleoside triphosphate hydrolases"/>
    <property type="match status" value="1"/>
</dbReference>
<evidence type="ECO:0000259" key="13">
    <source>
        <dbReference type="Pfam" id="PF21228"/>
    </source>
</evidence>
<dbReference type="GO" id="GO:0005524">
    <property type="term" value="F:ATP binding"/>
    <property type="evidence" value="ECO:0007669"/>
    <property type="project" value="UniProtKB-UniRule"/>
</dbReference>
<feature type="domain" description="Ribulose bisphosphate carboxylase/oxygenase activase AAA helical" evidence="13">
    <location>
        <begin position="341"/>
        <end position="436"/>
    </location>
</feature>
<keyword evidence="5 10" id="KW-0067">ATP-binding</keyword>
<keyword evidence="3 10" id="KW-0934">Plastid</keyword>
<dbReference type="Proteomes" id="UP001374535">
    <property type="component" value="Chromosome 11"/>
</dbReference>
<evidence type="ECO:0000313" key="14">
    <source>
        <dbReference type="EMBL" id="WVY91246.1"/>
    </source>
</evidence>
<evidence type="ECO:0000256" key="5">
    <source>
        <dbReference type="ARBA" id="ARBA00022840"/>
    </source>
</evidence>
<dbReference type="FunFam" id="1.10.8.1070:FF:000001">
    <property type="entry name" value="Ribulose bisphosphate carboxylase/oxygenase activase, chloroplastic"/>
    <property type="match status" value="1"/>
</dbReference>
<keyword evidence="6" id="KW-0809">Transit peptide</keyword>
<dbReference type="Pfam" id="PF21228">
    <property type="entry name" value="RuBisCO_activase_AAA_helical"/>
    <property type="match status" value="1"/>
</dbReference>
<dbReference type="InterPro" id="IPR044960">
    <property type="entry name" value="RCA-like"/>
</dbReference>
<evidence type="ECO:0000256" key="1">
    <source>
        <dbReference type="ARBA" id="ARBA00004470"/>
    </source>
</evidence>
<keyword evidence="4 10" id="KW-0547">Nucleotide-binding</keyword>
<comment type="similarity">
    <text evidence="8 10">Belongs to the RuBisCO activase family.</text>
</comment>
<dbReference type="AlphaFoldDB" id="A0AAQ3MHC6"/>
<dbReference type="Gene3D" id="3.40.50.300">
    <property type="entry name" value="P-loop containing nucleotide triphosphate hydrolases"/>
    <property type="match status" value="1"/>
</dbReference>
<proteinExistence type="inferred from homology"/>
<keyword evidence="2 10" id="KW-0150">Chloroplast</keyword>
<comment type="function">
    <text evidence="7 10">Activation of RuBisCO (ribulose-1,5-bisphosphate carboxylase/oxygenase; EC 4.1.1.39) involves the ATP-dependent carboxylation of the epsilon-amino group of lysine leading to a carbamate structure.</text>
</comment>
<feature type="non-terminal residue" evidence="14">
    <location>
        <position position="1"/>
    </location>
</feature>
<evidence type="ECO:0000256" key="11">
    <source>
        <dbReference type="SAM" id="MobiDB-lite"/>
    </source>
</evidence>
<dbReference type="Pfam" id="PF00004">
    <property type="entry name" value="AAA"/>
    <property type="match status" value="1"/>
</dbReference>